<feature type="compositionally biased region" description="Pro residues" evidence="1">
    <location>
        <begin position="349"/>
        <end position="360"/>
    </location>
</feature>
<dbReference type="RefSeq" id="XP_018274333.1">
    <property type="nucleotide sequence ID" value="XM_018413780.1"/>
</dbReference>
<dbReference type="GO" id="GO:0005655">
    <property type="term" value="C:nucleolar ribonuclease P complex"/>
    <property type="evidence" value="ECO:0007669"/>
    <property type="project" value="TreeGrafter"/>
</dbReference>
<dbReference type="GO" id="GO:0004526">
    <property type="term" value="F:ribonuclease P activity"/>
    <property type="evidence" value="ECO:0007669"/>
    <property type="project" value="TreeGrafter"/>
</dbReference>
<feature type="compositionally biased region" description="Low complexity" evidence="1">
    <location>
        <begin position="495"/>
        <end position="520"/>
    </location>
</feature>
<dbReference type="PANTHER" id="PTHR28272:SF1">
    <property type="entry name" value="RIBONUCLEASES P_MRP PROTEIN SUBUNIT POP3"/>
    <property type="match status" value="1"/>
</dbReference>
<sequence>MAPNVKQAARSADTGTSVRARSRHDPQDPTRKTVYKPVLANPLTVDWPPLPASVRRAILDQLLAVLADSTTSSAKSISDWRLDEHARRRGNSRRGLGDVEIQSKDKGKGKDAPAMSVSSDDNKVTAPTVATHTLTTRSSSTYSIPSSQPHPPPPTSAAPSELAPPILSHLVLGINEVTRALETRIRWGRWDLGDRDAAPSSSLSLPPPPEPRAGRHRRRKSTKGKDQGAAPAVIPASATRPAPQPLPLADHPAYAFLRSRRTPKPSLDRRPPYVVVAGDAQSERGVRLLVNSDARRVSGSSARARTAAVDEGALLPTQPSAAAPVVGNGDVDVADAMDTDVEPETSAPAPAPAAAPTPSPPPTVPIVDLVLVCRPDINPPSLVAHLPTMVAAANGVQSALDGVLASRRSEREAGKGDGEDEKKKGAARPEMRSVRLVQLDVGAERKLADALGLRRVAVIGLSSRAPGTAPLLDLIASHLPTPLSAPWLVPHLLHPPSSASTTASTATATAAPTSRFAPTAIKHLKTSAPLNPRQAVVAKKETRRRKREDKAERLGKRRRGEDGASGSGSARESEVYVAED</sequence>
<dbReference type="GO" id="GO:0008033">
    <property type="term" value="P:tRNA processing"/>
    <property type="evidence" value="ECO:0007669"/>
    <property type="project" value="InterPro"/>
</dbReference>
<feature type="region of interest" description="Disordered" evidence="1">
    <location>
        <begin position="340"/>
        <end position="360"/>
    </location>
</feature>
<feature type="region of interest" description="Disordered" evidence="1">
    <location>
        <begin position="1"/>
        <end position="35"/>
    </location>
</feature>
<evidence type="ECO:0000313" key="3">
    <source>
        <dbReference type="Proteomes" id="UP000053890"/>
    </source>
</evidence>
<evidence type="ECO:0000256" key="1">
    <source>
        <dbReference type="SAM" id="MobiDB-lite"/>
    </source>
</evidence>
<dbReference type="InterPro" id="IPR013241">
    <property type="entry name" value="RNase_P_Pop3"/>
</dbReference>
<dbReference type="Proteomes" id="UP000053890">
    <property type="component" value="Unassembled WGS sequence"/>
</dbReference>
<dbReference type="OrthoDB" id="20109at2759"/>
<proteinExistence type="predicted"/>
<feature type="region of interest" description="Disordered" evidence="1">
    <location>
        <begin position="87"/>
        <end position="161"/>
    </location>
</feature>
<feature type="compositionally biased region" description="Basic and acidic residues" evidence="1">
    <location>
        <begin position="548"/>
        <end position="562"/>
    </location>
</feature>
<dbReference type="PANTHER" id="PTHR28272">
    <property type="entry name" value="RIBONUCLEASES P/MRP PROTEIN SUBUNIT POP3"/>
    <property type="match status" value="1"/>
</dbReference>
<dbReference type="GO" id="GO:0005829">
    <property type="term" value="C:cytosol"/>
    <property type="evidence" value="ECO:0007669"/>
    <property type="project" value="TreeGrafter"/>
</dbReference>
<dbReference type="STRING" id="578459.A0A194SCF3"/>
<keyword evidence="3" id="KW-1185">Reference proteome</keyword>
<dbReference type="GO" id="GO:0034965">
    <property type="term" value="P:intronic box C/D snoRNA processing"/>
    <property type="evidence" value="ECO:0007669"/>
    <property type="project" value="TreeGrafter"/>
</dbReference>
<dbReference type="GO" id="GO:0000172">
    <property type="term" value="C:ribonuclease MRP complex"/>
    <property type="evidence" value="ECO:0007669"/>
    <property type="project" value="TreeGrafter"/>
</dbReference>
<name>A0A194SCF3_RHOGW</name>
<dbReference type="AlphaFoldDB" id="A0A194SCF3"/>
<dbReference type="OMA" id="VAHLPTM"/>
<dbReference type="EMBL" id="KQ474073">
    <property type="protein sequence ID" value="KPV78284.1"/>
    <property type="molecule type" value="Genomic_DNA"/>
</dbReference>
<organism evidence="2 3">
    <name type="scientific">Rhodotorula graminis (strain WP1)</name>
    <dbReference type="NCBI Taxonomy" id="578459"/>
    <lineage>
        <taxon>Eukaryota</taxon>
        <taxon>Fungi</taxon>
        <taxon>Dikarya</taxon>
        <taxon>Basidiomycota</taxon>
        <taxon>Pucciniomycotina</taxon>
        <taxon>Microbotryomycetes</taxon>
        <taxon>Sporidiobolales</taxon>
        <taxon>Sporidiobolaceae</taxon>
        <taxon>Rhodotorula</taxon>
    </lineage>
</organism>
<gene>
    <name evidence="2" type="ORF">RHOBADRAFT_40831</name>
</gene>
<dbReference type="GO" id="GO:0006364">
    <property type="term" value="P:rRNA processing"/>
    <property type="evidence" value="ECO:0007669"/>
    <property type="project" value="InterPro"/>
</dbReference>
<reference evidence="2 3" key="1">
    <citation type="journal article" date="2015" name="Front. Microbiol.">
        <title>Genome sequence of the plant growth promoting endophytic yeast Rhodotorula graminis WP1.</title>
        <authorList>
            <person name="Firrincieli A."/>
            <person name="Otillar R."/>
            <person name="Salamov A."/>
            <person name="Schmutz J."/>
            <person name="Khan Z."/>
            <person name="Redman R.S."/>
            <person name="Fleck N.D."/>
            <person name="Lindquist E."/>
            <person name="Grigoriev I.V."/>
            <person name="Doty S.L."/>
        </authorList>
    </citation>
    <scope>NUCLEOTIDE SEQUENCE [LARGE SCALE GENOMIC DNA]</scope>
    <source>
        <strain evidence="2 3">WP1</strain>
    </source>
</reference>
<protein>
    <submittedName>
        <fullName evidence="2">Uncharacterized protein</fullName>
    </submittedName>
</protein>
<feature type="compositionally biased region" description="Basic and acidic residues" evidence="1">
    <location>
        <begin position="95"/>
        <end position="111"/>
    </location>
</feature>
<evidence type="ECO:0000313" key="2">
    <source>
        <dbReference type="EMBL" id="KPV78284.1"/>
    </source>
</evidence>
<dbReference type="GeneID" id="28974229"/>
<feature type="region of interest" description="Disordered" evidence="1">
    <location>
        <begin position="407"/>
        <end position="429"/>
    </location>
</feature>
<feature type="region of interest" description="Disordered" evidence="1">
    <location>
        <begin position="495"/>
        <end position="580"/>
    </location>
</feature>
<feature type="compositionally biased region" description="Low complexity" evidence="1">
    <location>
        <begin position="124"/>
        <end position="147"/>
    </location>
</feature>
<dbReference type="GO" id="GO:0000171">
    <property type="term" value="F:ribonuclease MRP activity"/>
    <property type="evidence" value="ECO:0007669"/>
    <property type="project" value="TreeGrafter"/>
</dbReference>
<accession>A0A194SCF3</accession>
<feature type="region of interest" description="Disordered" evidence="1">
    <location>
        <begin position="195"/>
        <end position="251"/>
    </location>
</feature>